<sequence>MDENSVNSSSNNAEASSSSASTTEVADYWSNVMARQNGGSNPEATEKELADYWKNIMARQQQQNNDIYLHHQQQNAYAQHCIPPNYPPAMLDHPPPFCGDGSSLDLTSLQHNWPMAAAAFSYFPGAQPGANMQQQISMYGGHQHDLMNLAPATSSTTSAAPVSSTTTTNVVAQQPPEDVDLPSLTSLDEKPALGLLREQQSQQQHMVCNMELTKQEYGDSSGGPGGYSITPMSGGGSTSDMYAVGSATTSDPSSGTNLNFFNIAAAAGYSTPSTAALMLGQPARQQLIYSHPLFPLLTVLFQKCELATSTPREPSRDGDMNNAPVCSASTFAEDLQEFTKTIRRDKPMYIPNPELDALMLNSIQVLRYHLLELEKVHELCDNFCERYVKSLKTKMPMDLVAEERAPSTHAPGSSQQATIIWGKCHQGMDLRVRPLWVHPLLCSSSNSIITSNNLYATTKTHHESLQSSSSTSGFLDLSGSVGGGGSSGDGNNQQLDAASMMQHHQQQQQLHLQQQQLHPLGMGGADSSTHLQQHQHHHQQPTGNNTSSIKSSSSNSSKCAPPQQSSQSTLSCSSSLTSPDTSTHLNGDARCFSDTPNSQNQLNHSSLDGISETGDSTTTSNSQPSTMSSSQPDNLHKASDSQESNASTTHSISALMQGHHLHQGDSNSTYFTTESSDATQHYEENFPHYPHFHNTSSSTINNSSSSNSYVFVSSQGNGCYVGDSGVEGTQHHDSADSWEQLTNTSTNIAPAYATYEDTTTEEEEDKKRVVKEDESLLVVDEDGSSSMGTTSSCSPANSQHMYEMYGLQIGDSNGSSKKRGCFPKNATNKLKHWLFQNLTTSFFKKMPVILLKTTFLPSAGDETLSMCDDGSMTEEENGRDSAALSGDGDHQHHSLDQKFDGDALQKPSHRESGQINGGSGKRKVPKVFSKDAITKFRSWLFHNLTHPYPSEEQKKQLANETGLTNLQVNNWFINARRRIVQPMIDSNNRAGRSHNPSGQSPDISISTPNGAYSPENGANQQQQMLNVLTAATATPSYPQAAAAAANMAGQMFAASGHNPYAHNFTASAFPSQMFMPSMGAMMNPYAMTTPSSNGGWIAGSTSGPQLNGSMDG</sequence>
<keyword evidence="11" id="KW-1185">Reference proteome</keyword>
<feature type="region of interest" description="Disordered" evidence="9">
    <location>
        <begin position="465"/>
        <end position="650"/>
    </location>
</feature>
<reference evidence="12" key="1">
    <citation type="submission" date="2022-11" db="UniProtKB">
        <authorList>
            <consortium name="WormBaseParasite"/>
        </authorList>
    </citation>
    <scope>IDENTIFICATION</scope>
</reference>
<dbReference type="Proteomes" id="UP000887574">
    <property type="component" value="Unplaced"/>
</dbReference>
<evidence type="ECO:0000256" key="4">
    <source>
        <dbReference type="ARBA" id="ARBA00023155"/>
    </source>
</evidence>
<feature type="compositionally biased region" description="Low complexity" evidence="9">
    <location>
        <begin position="502"/>
        <end position="518"/>
    </location>
</feature>
<evidence type="ECO:0000313" key="12">
    <source>
        <dbReference type="WBParaSite" id="jg25183"/>
    </source>
</evidence>
<feature type="compositionally biased region" description="Low complexity" evidence="9">
    <location>
        <begin position="465"/>
        <end position="479"/>
    </location>
</feature>
<feature type="compositionally biased region" description="Low complexity" evidence="9">
    <location>
        <begin position="544"/>
        <end position="585"/>
    </location>
</feature>
<feature type="region of interest" description="Disordered" evidence="9">
    <location>
        <begin position="866"/>
        <end position="926"/>
    </location>
</feature>
<feature type="compositionally biased region" description="Low complexity" evidence="9">
    <location>
        <begin position="616"/>
        <end position="630"/>
    </location>
</feature>
<evidence type="ECO:0000256" key="3">
    <source>
        <dbReference type="ARBA" id="ARBA00023125"/>
    </source>
</evidence>
<dbReference type="PANTHER" id="PTHR11850">
    <property type="entry name" value="HOMEOBOX PROTEIN TRANSCRIPTION FACTORS"/>
    <property type="match status" value="1"/>
</dbReference>
<dbReference type="PROSITE" id="PS50071">
    <property type="entry name" value="HOMEOBOX_2"/>
    <property type="match status" value="1"/>
</dbReference>
<name>A0A915DZS7_9BILA</name>
<evidence type="ECO:0000256" key="7">
    <source>
        <dbReference type="ARBA" id="ARBA00083268"/>
    </source>
</evidence>
<dbReference type="CDD" id="cd00086">
    <property type="entry name" value="homeodomain"/>
    <property type="match status" value="1"/>
</dbReference>
<dbReference type="FunFam" id="1.10.10.60:FF:000004">
    <property type="entry name" value="Meis2 homeobox isoform 2c"/>
    <property type="match status" value="1"/>
</dbReference>
<evidence type="ECO:0000259" key="10">
    <source>
        <dbReference type="PROSITE" id="PS50071"/>
    </source>
</evidence>
<feature type="region of interest" description="Disordered" evidence="9">
    <location>
        <begin position="1"/>
        <end position="24"/>
    </location>
</feature>
<feature type="compositionally biased region" description="Basic and acidic residues" evidence="9">
    <location>
        <begin position="887"/>
        <end position="912"/>
    </location>
</feature>
<dbReference type="GO" id="GO:0000987">
    <property type="term" value="F:cis-regulatory region sequence-specific DNA binding"/>
    <property type="evidence" value="ECO:0007669"/>
    <property type="project" value="UniProtKB-ARBA"/>
</dbReference>
<dbReference type="AlphaFoldDB" id="A0A915DZS7"/>
<proteinExistence type="inferred from homology"/>
<dbReference type="InterPro" id="IPR050224">
    <property type="entry name" value="TALE_homeobox"/>
</dbReference>
<dbReference type="InterPro" id="IPR009057">
    <property type="entry name" value="Homeodomain-like_sf"/>
</dbReference>
<dbReference type="Pfam" id="PF16493">
    <property type="entry name" value="Meis_PKNOX_N"/>
    <property type="match status" value="1"/>
</dbReference>
<evidence type="ECO:0000313" key="11">
    <source>
        <dbReference type="Proteomes" id="UP000887574"/>
    </source>
</evidence>
<evidence type="ECO:0000256" key="6">
    <source>
        <dbReference type="ARBA" id="ARBA00072562"/>
    </source>
</evidence>
<feature type="region of interest" description="Disordered" evidence="9">
    <location>
        <begin position="986"/>
        <end position="1017"/>
    </location>
</feature>
<feature type="DNA-binding region" description="Homeobox" evidence="8">
    <location>
        <begin position="921"/>
        <end position="983"/>
    </location>
</feature>
<feature type="compositionally biased region" description="Polar residues" evidence="9">
    <location>
        <begin position="594"/>
        <end position="608"/>
    </location>
</feature>
<feature type="domain" description="Homeobox" evidence="10">
    <location>
        <begin position="919"/>
        <end position="982"/>
    </location>
</feature>
<feature type="compositionally biased region" description="Polar residues" evidence="9">
    <location>
        <begin position="641"/>
        <end position="650"/>
    </location>
</feature>
<organism evidence="11 12">
    <name type="scientific">Ditylenchus dipsaci</name>
    <dbReference type="NCBI Taxonomy" id="166011"/>
    <lineage>
        <taxon>Eukaryota</taxon>
        <taxon>Metazoa</taxon>
        <taxon>Ecdysozoa</taxon>
        <taxon>Nematoda</taxon>
        <taxon>Chromadorea</taxon>
        <taxon>Rhabditida</taxon>
        <taxon>Tylenchina</taxon>
        <taxon>Tylenchomorpha</taxon>
        <taxon>Sphaerularioidea</taxon>
        <taxon>Anguinidae</taxon>
        <taxon>Anguininae</taxon>
        <taxon>Ditylenchus</taxon>
    </lineage>
</organism>
<dbReference type="Pfam" id="PF05920">
    <property type="entry name" value="Homeobox_KN"/>
    <property type="match status" value="1"/>
</dbReference>
<dbReference type="GO" id="GO:0005634">
    <property type="term" value="C:nucleus"/>
    <property type="evidence" value="ECO:0007669"/>
    <property type="project" value="UniProtKB-SubCell"/>
</dbReference>
<dbReference type="InterPro" id="IPR008422">
    <property type="entry name" value="KN_HD"/>
</dbReference>
<comment type="subcellular location">
    <subcellularLocation>
        <location evidence="1 8">Nucleus</location>
    </subcellularLocation>
</comment>
<evidence type="ECO:0000256" key="2">
    <source>
        <dbReference type="ARBA" id="ARBA00009661"/>
    </source>
</evidence>
<evidence type="ECO:0000256" key="9">
    <source>
        <dbReference type="SAM" id="MobiDB-lite"/>
    </source>
</evidence>
<dbReference type="GO" id="GO:0048663">
    <property type="term" value="P:neuron fate commitment"/>
    <property type="evidence" value="ECO:0007669"/>
    <property type="project" value="UniProtKB-ARBA"/>
</dbReference>
<keyword evidence="5 8" id="KW-0539">Nucleus</keyword>
<keyword evidence="3 8" id="KW-0238">DNA-binding</keyword>
<keyword evidence="4 8" id="KW-0371">Homeobox</keyword>
<dbReference type="SUPFAM" id="SSF46689">
    <property type="entry name" value="Homeodomain-like"/>
    <property type="match status" value="1"/>
</dbReference>
<dbReference type="WBParaSite" id="jg25183">
    <property type="protein sequence ID" value="jg25183"/>
    <property type="gene ID" value="jg25183"/>
</dbReference>
<evidence type="ECO:0000256" key="1">
    <source>
        <dbReference type="ARBA" id="ARBA00004123"/>
    </source>
</evidence>
<dbReference type="InterPro" id="IPR032453">
    <property type="entry name" value="PKNOX/Meis_N"/>
</dbReference>
<comment type="similarity">
    <text evidence="2">Belongs to the TALE/MEIS homeobox family.</text>
</comment>
<dbReference type="Gene3D" id="1.10.10.60">
    <property type="entry name" value="Homeodomain-like"/>
    <property type="match status" value="1"/>
</dbReference>
<protein>
    <recommendedName>
        <fullName evidence="6">Homeobox protein unc-62</fullName>
    </recommendedName>
    <alternativeName>
        <fullName evidence="7">Uncoordinated protein 62</fullName>
    </alternativeName>
</protein>
<accession>A0A915DZS7</accession>
<evidence type="ECO:0000256" key="8">
    <source>
        <dbReference type="PROSITE-ProRule" id="PRU00108"/>
    </source>
</evidence>
<dbReference type="SMART" id="SM00389">
    <property type="entry name" value="HOX"/>
    <property type="match status" value="1"/>
</dbReference>
<dbReference type="InterPro" id="IPR001356">
    <property type="entry name" value="HD"/>
</dbReference>
<dbReference type="GO" id="GO:0006355">
    <property type="term" value="P:regulation of DNA-templated transcription"/>
    <property type="evidence" value="ECO:0007669"/>
    <property type="project" value="InterPro"/>
</dbReference>
<evidence type="ECO:0000256" key="5">
    <source>
        <dbReference type="ARBA" id="ARBA00023242"/>
    </source>
</evidence>